<dbReference type="CDD" id="cd00448">
    <property type="entry name" value="YjgF_YER057c_UK114_family"/>
    <property type="match status" value="1"/>
</dbReference>
<organism evidence="2 3">
    <name type="scientific">Blautia producta</name>
    <dbReference type="NCBI Taxonomy" id="33035"/>
    <lineage>
        <taxon>Bacteria</taxon>
        <taxon>Bacillati</taxon>
        <taxon>Bacillota</taxon>
        <taxon>Clostridia</taxon>
        <taxon>Lachnospirales</taxon>
        <taxon>Lachnospiraceae</taxon>
        <taxon>Blautia</taxon>
    </lineage>
</organism>
<dbReference type="KEGG" id="bpro:PMF13cell1_02587"/>
<dbReference type="SUPFAM" id="SSF55298">
    <property type="entry name" value="YjgF-like"/>
    <property type="match status" value="1"/>
</dbReference>
<sequence>MDRCDFGKGGGFVFQKGDIFMKVVSTDKAPAAIGPYSQAMILNGVVFTSGQIPIDPATGEITAVTIEEQAEQVMKNLGEVLKEAGSSYEKTVKTTCFLSDMGNFAAFNEVYGKYFTGKPARSCVAVKTLPKNVLCEVEAIAEI</sequence>
<evidence type="ECO:0000256" key="1">
    <source>
        <dbReference type="ARBA" id="ARBA00010552"/>
    </source>
</evidence>
<name>A0A4V0Z7J7_9FIRM</name>
<dbReference type="PANTHER" id="PTHR11803:SF59">
    <property type="entry name" value="ENDORIBONUCLEASE"/>
    <property type="match status" value="1"/>
</dbReference>
<dbReference type="GO" id="GO:0005829">
    <property type="term" value="C:cytosol"/>
    <property type="evidence" value="ECO:0007669"/>
    <property type="project" value="TreeGrafter"/>
</dbReference>
<proteinExistence type="inferred from homology"/>
<gene>
    <name evidence="2" type="primary">yabJ_1</name>
    <name evidence="2" type="ORF">PMF13cell1_02587</name>
</gene>
<reference evidence="2 3" key="1">
    <citation type="submission" date="2019-01" db="EMBL/GenBank/DDBJ databases">
        <title>PMF-metabolizing Aryl O-demethylase.</title>
        <authorList>
            <person name="Kim M."/>
        </authorList>
    </citation>
    <scope>NUCLEOTIDE SEQUENCE [LARGE SCALE GENOMIC DNA]</scope>
    <source>
        <strain evidence="2 3">PMF1</strain>
    </source>
</reference>
<dbReference type="EC" id="3.5.99.10" evidence="2"/>
<dbReference type="InterPro" id="IPR006056">
    <property type="entry name" value="RidA"/>
</dbReference>
<dbReference type="FunFam" id="3.30.1330.40:FF:000001">
    <property type="entry name" value="L-PSP family endoribonuclease"/>
    <property type="match status" value="1"/>
</dbReference>
<accession>A0A4V0Z7J7</accession>
<keyword evidence="2" id="KW-0378">Hydrolase</keyword>
<dbReference type="InterPro" id="IPR006175">
    <property type="entry name" value="YjgF/YER057c/UK114"/>
</dbReference>
<dbReference type="InterPro" id="IPR035959">
    <property type="entry name" value="RutC-like_sf"/>
</dbReference>
<dbReference type="GO" id="GO:0120241">
    <property type="term" value="F:2-iminobutanoate/2-iminopropanoate deaminase"/>
    <property type="evidence" value="ECO:0007669"/>
    <property type="project" value="UniProtKB-EC"/>
</dbReference>
<dbReference type="Proteomes" id="UP000289794">
    <property type="component" value="Chromosome"/>
</dbReference>
<dbReference type="PANTHER" id="PTHR11803">
    <property type="entry name" value="2-IMINOBUTANOATE/2-IMINOPROPANOATE DEAMINASE RIDA"/>
    <property type="match status" value="1"/>
</dbReference>
<evidence type="ECO:0000313" key="3">
    <source>
        <dbReference type="Proteomes" id="UP000289794"/>
    </source>
</evidence>
<dbReference type="EMBL" id="CP035945">
    <property type="protein sequence ID" value="QBE97038.1"/>
    <property type="molecule type" value="Genomic_DNA"/>
</dbReference>
<dbReference type="Gene3D" id="3.30.1330.40">
    <property type="entry name" value="RutC-like"/>
    <property type="match status" value="1"/>
</dbReference>
<dbReference type="Pfam" id="PF01042">
    <property type="entry name" value="Ribonuc_L-PSP"/>
    <property type="match status" value="1"/>
</dbReference>
<dbReference type="AlphaFoldDB" id="A0A4V0Z7J7"/>
<dbReference type="NCBIfam" id="TIGR00004">
    <property type="entry name" value="Rid family detoxifying hydrolase"/>
    <property type="match status" value="1"/>
</dbReference>
<evidence type="ECO:0000313" key="2">
    <source>
        <dbReference type="EMBL" id="QBE97038.1"/>
    </source>
</evidence>
<protein>
    <submittedName>
        <fullName evidence="2">2-iminobutanoate/2-iminopropanoate deaminase</fullName>
        <ecNumber evidence="2">3.5.99.10</ecNumber>
    </submittedName>
</protein>
<comment type="similarity">
    <text evidence="1">Belongs to the RutC family.</text>
</comment>